<name>A0A219AQX6_METCM</name>
<comment type="caution">
    <text evidence="1">The sequence shown here is derived from an EMBL/GenBank/DDBJ whole genome shotgun (WGS) entry which is preliminary data.</text>
</comment>
<keyword evidence="2" id="KW-1185">Reference proteome</keyword>
<organism evidence="1 2">
    <name type="scientific">Pochonia chlamydosporia 170</name>
    <dbReference type="NCBI Taxonomy" id="1380566"/>
    <lineage>
        <taxon>Eukaryota</taxon>
        <taxon>Fungi</taxon>
        <taxon>Dikarya</taxon>
        <taxon>Ascomycota</taxon>
        <taxon>Pezizomycotina</taxon>
        <taxon>Sordariomycetes</taxon>
        <taxon>Hypocreomycetidae</taxon>
        <taxon>Hypocreales</taxon>
        <taxon>Clavicipitaceae</taxon>
        <taxon>Pochonia</taxon>
    </lineage>
</organism>
<dbReference type="GeneID" id="33936573"/>
<evidence type="ECO:0000313" key="2">
    <source>
        <dbReference type="Proteomes" id="UP000078397"/>
    </source>
</evidence>
<dbReference type="EMBL" id="LSBJ02000003">
    <property type="protein sequence ID" value="OWT43187.1"/>
    <property type="molecule type" value="Genomic_DNA"/>
</dbReference>
<dbReference type="AlphaFoldDB" id="A0A219AQX6"/>
<accession>A0A219AQX6</accession>
<gene>
    <name evidence="1" type="ORF">VFPPC_17637</name>
</gene>
<proteinExistence type="predicted"/>
<dbReference type="KEGG" id="pchm:VFPPC_17637"/>
<sequence length="138" mass="14609">MAENGTHHGAVNMPSPKVVHDEPGAMPPCQSCYELPGKSPAGTDGPFHSHQTTVISGNCQVKAMHQVQGGIDNHAAGFHSKQHAKNRKKEMARSLTSITQFPKGSNFPGTTLAPLTAKETIICAKSNCCFGSVSSRNI</sequence>
<reference evidence="1 2" key="1">
    <citation type="journal article" date="2016" name="PLoS Pathog.">
        <title>Biosynthesis of antibiotic leucinostatins in bio-control fungus Purpureocillium lilacinum and their inhibition on phytophthora revealed by genome mining.</title>
        <authorList>
            <person name="Wang G."/>
            <person name="Liu Z."/>
            <person name="Lin R."/>
            <person name="Li E."/>
            <person name="Mao Z."/>
            <person name="Ling J."/>
            <person name="Yang Y."/>
            <person name="Yin W.B."/>
            <person name="Xie B."/>
        </authorList>
    </citation>
    <scope>NUCLEOTIDE SEQUENCE [LARGE SCALE GENOMIC DNA]</scope>
    <source>
        <strain evidence="1">170</strain>
    </source>
</reference>
<protein>
    <submittedName>
        <fullName evidence="1">Uncharacterized protein</fullName>
    </submittedName>
</protein>
<dbReference type="RefSeq" id="XP_022285633.1">
    <property type="nucleotide sequence ID" value="XM_022429329.1"/>
</dbReference>
<dbReference type="Proteomes" id="UP000078397">
    <property type="component" value="Unassembled WGS sequence"/>
</dbReference>
<evidence type="ECO:0000313" key="1">
    <source>
        <dbReference type="EMBL" id="OWT43187.1"/>
    </source>
</evidence>